<dbReference type="Gene3D" id="3.40.109.10">
    <property type="entry name" value="NADH Oxidase"/>
    <property type="match status" value="1"/>
</dbReference>
<keyword evidence="2" id="KW-0560">Oxidoreductase</keyword>
<dbReference type="InterPro" id="IPR000415">
    <property type="entry name" value="Nitroreductase-like"/>
</dbReference>
<reference evidence="4 5" key="1">
    <citation type="submission" date="2017-04" db="EMBL/GenBank/DDBJ databases">
        <title>Whole genome sequence of Bdellovibrio bacteriovorus strain SSB218315.</title>
        <authorList>
            <person name="Oyedara O."/>
            <person name="Rodriguez-Perez M.A."/>
        </authorList>
    </citation>
    <scope>NUCLEOTIDE SEQUENCE [LARGE SCALE GENOMIC DNA]</scope>
    <source>
        <strain evidence="4 5">SSB218315</strain>
    </source>
</reference>
<accession>A0A1Z3N820</accession>
<dbReference type="OrthoDB" id="5296794at2"/>
<organism evidence="4 5">
    <name type="scientific">Bdellovibrio bacteriovorus</name>
    <dbReference type="NCBI Taxonomy" id="959"/>
    <lineage>
        <taxon>Bacteria</taxon>
        <taxon>Pseudomonadati</taxon>
        <taxon>Bdellovibrionota</taxon>
        <taxon>Bdellovibrionia</taxon>
        <taxon>Bdellovibrionales</taxon>
        <taxon>Pseudobdellovibrionaceae</taxon>
        <taxon>Bdellovibrio</taxon>
    </lineage>
</organism>
<name>A0A1Z3N820_BDEBC</name>
<sequence length="255" mass="28682">MSDNIFSKAPDVMYSEPAVDCDFGEFTKVVESRRSVRHYTNEPIPDSVVEECLRLGLLAPNSSNLQPWEFYWVKSPDKLQRLKEFCLNQPAARTAPTLIACVARPDQWQRGQKINQIYFSNRQDTPKSVHAYYNKLVPFVYGNGPLNILAPFKSLAVFFLGMFRVIPRGPFGRSGNLLWATKTTALACENLMLAFRAAGYDSCPMEGFDEVRVKKLLALPSGAAVTMIISAGKRSEKGIYAERIRGSQDLFIKKV</sequence>
<dbReference type="RefSeq" id="WP_088565118.1">
    <property type="nucleotide sequence ID" value="NZ_CP020946.1"/>
</dbReference>
<dbReference type="PANTHER" id="PTHR43673">
    <property type="entry name" value="NAD(P)H NITROREDUCTASE YDGI-RELATED"/>
    <property type="match status" value="1"/>
</dbReference>
<dbReference type="EMBL" id="CP020946">
    <property type="protein sequence ID" value="ASD63589.1"/>
    <property type="molecule type" value="Genomic_DNA"/>
</dbReference>
<evidence type="ECO:0000313" key="5">
    <source>
        <dbReference type="Proteomes" id="UP000197003"/>
    </source>
</evidence>
<evidence type="ECO:0000259" key="3">
    <source>
        <dbReference type="Pfam" id="PF00881"/>
    </source>
</evidence>
<dbReference type="InterPro" id="IPR029479">
    <property type="entry name" value="Nitroreductase"/>
</dbReference>
<dbReference type="Pfam" id="PF00881">
    <property type="entry name" value="Nitroreductase"/>
    <property type="match status" value="1"/>
</dbReference>
<dbReference type="GO" id="GO:0016491">
    <property type="term" value="F:oxidoreductase activity"/>
    <property type="evidence" value="ECO:0007669"/>
    <property type="project" value="UniProtKB-KW"/>
</dbReference>
<evidence type="ECO:0000256" key="2">
    <source>
        <dbReference type="ARBA" id="ARBA00023002"/>
    </source>
</evidence>
<feature type="domain" description="Nitroreductase" evidence="3">
    <location>
        <begin position="31"/>
        <end position="233"/>
    </location>
</feature>
<dbReference type="AlphaFoldDB" id="A0A1Z3N820"/>
<evidence type="ECO:0000256" key="1">
    <source>
        <dbReference type="ARBA" id="ARBA00007118"/>
    </source>
</evidence>
<proteinExistence type="inferred from homology"/>
<dbReference type="PANTHER" id="PTHR43673:SF10">
    <property type="entry name" value="NADH DEHYDROGENASE_NAD(P)H NITROREDUCTASE XCC3605-RELATED"/>
    <property type="match status" value="1"/>
</dbReference>
<dbReference type="SUPFAM" id="SSF55469">
    <property type="entry name" value="FMN-dependent nitroreductase-like"/>
    <property type="match status" value="1"/>
</dbReference>
<evidence type="ECO:0000313" key="4">
    <source>
        <dbReference type="EMBL" id="ASD63589.1"/>
    </source>
</evidence>
<dbReference type="Proteomes" id="UP000197003">
    <property type="component" value="Chromosome"/>
</dbReference>
<gene>
    <name evidence="4" type="ORF">B9G79_08380</name>
</gene>
<comment type="similarity">
    <text evidence="1">Belongs to the nitroreductase family.</text>
</comment>
<protein>
    <submittedName>
        <fullName evidence="4">Nitroreductase family protein</fullName>
    </submittedName>
</protein>